<name>A0ABT6CZK9_9MICC</name>
<dbReference type="Proteomes" id="UP001220456">
    <property type="component" value="Unassembled WGS sequence"/>
</dbReference>
<keyword evidence="3" id="KW-1185">Reference proteome</keyword>
<sequence length="77" mass="8117">MSTLYPSKQNPNKHDDDARPRAGTIIWGVLAIVIGILVLAGELTGLVLDPVLVAMVLLVATGVALIIGGILSMNRRN</sequence>
<gene>
    <name evidence="2" type="ORF">P4U43_17295</name>
</gene>
<evidence type="ECO:0000256" key="1">
    <source>
        <dbReference type="SAM" id="Phobius"/>
    </source>
</evidence>
<feature type="transmembrane region" description="Helical" evidence="1">
    <location>
        <begin position="21"/>
        <end position="40"/>
    </location>
</feature>
<keyword evidence="1" id="KW-0812">Transmembrane</keyword>
<dbReference type="EMBL" id="JAROKN010000094">
    <property type="protein sequence ID" value="MDF9279544.1"/>
    <property type="molecule type" value="Genomic_DNA"/>
</dbReference>
<comment type="caution">
    <text evidence="2">The sequence shown here is derived from an EMBL/GenBank/DDBJ whole genome shotgun (WGS) entry which is preliminary data.</text>
</comment>
<keyword evidence="1" id="KW-1133">Transmembrane helix</keyword>
<keyword evidence="1" id="KW-0472">Membrane</keyword>
<dbReference type="RefSeq" id="WP_277359845.1">
    <property type="nucleotide sequence ID" value="NZ_JAROKN010000094.1"/>
</dbReference>
<accession>A0ABT6CZK9</accession>
<proteinExistence type="predicted"/>
<organism evidence="2 3">
    <name type="scientific">Arthrobacter vasquezii</name>
    <dbReference type="NCBI Taxonomy" id="2977629"/>
    <lineage>
        <taxon>Bacteria</taxon>
        <taxon>Bacillati</taxon>
        <taxon>Actinomycetota</taxon>
        <taxon>Actinomycetes</taxon>
        <taxon>Micrococcales</taxon>
        <taxon>Micrococcaceae</taxon>
        <taxon>Arthrobacter</taxon>
    </lineage>
</organism>
<evidence type="ECO:0000313" key="2">
    <source>
        <dbReference type="EMBL" id="MDF9279544.1"/>
    </source>
</evidence>
<evidence type="ECO:0000313" key="3">
    <source>
        <dbReference type="Proteomes" id="UP001220456"/>
    </source>
</evidence>
<reference evidence="2 3" key="1">
    <citation type="journal article" date="2023" name="Int. J. Syst. Evol. Microbiol.">
        <title>Arthrobacter vasquezii sp. nov., isolated from a soil sample from Union Glacier, Antarctica.</title>
        <authorList>
            <person name="Valenzuela-Ibaceta F."/>
            <person name="Carrasco V."/>
            <person name="Lagos-Moraga S."/>
            <person name="Dietz-Vargas C."/>
            <person name="Navarro C.A."/>
            <person name="Perez-Donoso J.M."/>
        </authorList>
    </citation>
    <scope>NUCLEOTIDE SEQUENCE [LARGE SCALE GENOMIC DNA]</scope>
    <source>
        <strain evidence="2 3">EH-1B-1</strain>
    </source>
</reference>
<protein>
    <submittedName>
        <fullName evidence="2">Uncharacterized protein</fullName>
    </submittedName>
</protein>
<feature type="transmembrane region" description="Helical" evidence="1">
    <location>
        <begin position="52"/>
        <end position="71"/>
    </location>
</feature>